<dbReference type="InterPro" id="IPR058395">
    <property type="entry name" value="DUF8082"/>
</dbReference>
<dbReference type="SMART" id="SM00220">
    <property type="entry name" value="S_TKc"/>
    <property type="match status" value="1"/>
</dbReference>
<dbReference type="PANTHER" id="PTHR43289:SF34">
    <property type="entry name" value="SERINE_THREONINE-PROTEIN KINASE YBDM-RELATED"/>
    <property type="match status" value="1"/>
</dbReference>
<feature type="region of interest" description="Disordered" evidence="7">
    <location>
        <begin position="1"/>
        <end position="23"/>
    </location>
</feature>
<keyword evidence="11" id="KW-1185">Reference proteome</keyword>
<evidence type="ECO:0000256" key="4">
    <source>
        <dbReference type="ARBA" id="ARBA00022777"/>
    </source>
</evidence>
<dbReference type="EMBL" id="JBHSRS010000081">
    <property type="protein sequence ID" value="MFC6282890.1"/>
    <property type="molecule type" value="Genomic_DNA"/>
</dbReference>
<name>A0ABW1U144_9BURK</name>
<reference evidence="11" key="1">
    <citation type="journal article" date="2019" name="Int. J. Syst. Evol. Microbiol.">
        <title>The Global Catalogue of Microorganisms (GCM) 10K type strain sequencing project: providing services to taxonomists for standard genome sequencing and annotation.</title>
        <authorList>
            <consortium name="The Broad Institute Genomics Platform"/>
            <consortium name="The Broad Institute Genome Sequencing Center for Infectious Disease"/>
            <person name="Wu L."/>
            <person name="Ma J."/>
        </authorList>
    </citation>
    <scope>NUCLEOTIDE SEQUENCE [LARGE SCALE GENOMIC DNA]</scope>
    <source>
        <strain evidence="11">CCUG 39402</strain>
    </source>
</reference>
<dbReference type="Gene3D" id="3.30.70.1230">
    <property type="entry name" value="Nucleotide cyclase"/>
    <property type="match status" value="1"/>
</dbReference>
<dbReference type="InterPro" id="IPR008271">
    <property type="entry name" value="Ser/Thr_kinase_AS"/>
</dbReference>
<dbReference type="Proteomes" id="UP001596270">
    <property type="component" value="Unassembled WGS sequence"/>
</dbReference>
<dbReference type="Pfam" id="PF26309">
    <property type="entry name" value="DUF8082"/>
    <property type="match status" value="2"/>
</dbReference>
<dbReference type="Gene3D" id="3.30.200.20">
    <property type="entry name" value="Phosphorylase Kinase, domain 1"/>
    <property type="match status" value="1"/>
</dbReference>
<proteinExistence type="predicted"/>
<organism evidence="10 11">
    <name type="scientific">Polaromonas aquatica</name>
    <dbReference type="NCBI Taxonomy" id="332657"/>
    <lineage>
        <taxon>Bacteria</taxon>
        <taxon>Pseudomonadati</taxon>
        <taxon>Pseudomonadota</taxon>
        <taxon>Betaproteobacteria</taxon>
        <taxon>Burkholderiales</taxon>
        <taxon>Comamonadaceae</taxon>
        <taxon>Polaromonas</taxon>
    </lineage>
</organism>
<evidence type="ECO:0000256" key="2">
    <source>
        <dbReference type="ARBA" id="ARBA00022679"/>
    </source>
</evidence>
<feature type="domain" description="Protein kinase" evidence="8">
    <location>
        <begin position="35"/>
        <end position="303"/>
    </location>
</feature>
<keyword evidence="3 6" id="KW-0547">Nucleotide-binding</keyword>
<feature type="domain" description="Guanylate cyclase" evidence="9">
    <location>
        <begin position="344"/>
        <end position="458"/>
    </location>
</feature>
<evidence type="ECO:0000256" key="6">
    <source>
        <dbReference type="PROSITE-ProRule" id="PRU10141"/>
    </source>
</evidence>
<dbReference type="InterPro" id="IPR000719">
    <property type="entry name" value="Prot_kinase_dom"/>
</dbReference>
<comment type="caution">
    <text evidence="10">The sequence shown here is derived from an EMBL/GenBank/DDBJ whole genome shotgun (WGS) entry which is preliminary data.</text>
</comment>
<evidence type="ECO:0000256" key="5">
    <source>
        <dbReference type="ARBA" id="ARBA00022840"/>
    </source>
</evidence>
<evidence type="ECO:0000256" key="3">
    <source>
        <dbReference type="ARBA" id="ARBA00022741"/>
    </source>
</evidence>
<dbReference type="Gene3D" id="1.10.510.10">
    <property type="entry name" value="Transferase(Phosphotransferase) domain 1"/>
    <property type="match status" value="1"/>
</dbReference>
<dbReference type="Pfam" id="PF00069">
    <property type="entry name" value="Pkinase"/>
    <property type="match status" value="1"/>
</dbReference>
<dbReference type="PANTHER" id="PTHR43289">
    <property type="entry name" value="MITOGEN-ACTIVATED PROTEIN KINASE KINASE KINASE 20-RELATED"/>
    <property type="match status" value="1"/>
</dbReference>
<dbReference type="SUPFAM" id="SSF55073">
    <property type="entry name" value="Nucleotide cyclase"/>
    <property type="match status" value="1"/>
</dbReference>
<evidence type="ECO:0000259" key="9">
    <source>
        <dbReference type="PROSITE" id="PS50125"/>
    </source>
</evidence>
<dbReference type="PROSITE" id="PS50011">
    <property type="entry name" value="PROTEIN_KINASE_DOM"/>
    <property type="match status" value="1"/>
</dbReference>
<dbReference type="InterPro" id="IPR011009">
    <property type="entry name" value="Kinase-like_dom_sf"/>
</dbReference>
<dbReference type="PROSITE" id="PS00108">
    <property type="entry name" value="PROTEIN_KINASE_ST"/>
    <property type="match status" value="1"/>
</dbReference>
<dbReference type="PROSITE" id="PS50125">
    <property type="entry name" value="GUANYLATE_CYCLASE_2"/>
    <property type="match status" value="1"/>
</dbReference>
<gene>
    <name evidence="10" type="ORF">ACFQND_16835</name>
</gene>
<comment type="subcellular location">
    <subcellularLocation>
        <location evidence="1">Membrane</location>
        <topology evidence="1">Single-pass membrane protein</topology>
    </subcellularLocation>
</comment>
<evidence type="ECO:0000256" key="7">
    <source>
        <dbReference type="SAM" id="MobiDB-lite"/>
    </source>
</evidence>
<evidence type="ECO:0000313" key="11">
    <source>
        <dbReference type="Proteomes" id="UP001596270"/>
    </source>
</evidence>
<dbReference type="InterPro" id="IPR001054">
    <property type="entry name" value="A/G_cyclase"/>
</dbReference>
<dbReference type="GO" id="GO:0016301">
    <property type="term" value="F:kinase activity"/>
    <property type="evidence" value="ECO:0007669"/>
    <property type="project" value="UniProtKB-KW"/>
</dbReference>
<keyword evidence="4 10" id="KW-0418">Kinase</keyword>
<sequence>MAEQTYPVMDNAPRPAVSAPADSAALPDGHKVLEYSIEKLLGGGGFGLTYLARDINLELPVALKEYFPGDLATRSADHSVQVRYAEAGAQFASGLERFLDEARALASFRHPNITRVLRYFRENGTAYIVMEYETGDPLKHWLARQEGLSRTALLQLVYPLLDGLEAVHGRGFLHRDIKPDNIYIRADGSPVLLDFGSARRVSAEQDMTSIVSPGFAPFEQYHRQGKQGPWTDIYSLGAVMYWMTTGHKPLESASRIKQDNMPKAVDAGHPAFGETLLSAIDWAMQPDEARRPQDVAGFRAALTGPANRTSPPGGEAKVAAAFAADTPAFAHRPSDEQPKNMLGTIMFLDLVAYSAYPEKQQAAAKTHFNELLAKALKGLPESSRIVIDSGEGAAVCFLADPEEALQSALLLRSLLLQKYRRALAIRTGLHLGPIRMVFDSNNRVGVVGDGINVAQRIMDFAKANQIVASRAYYDVVSRITDLADSQFKPLGTHLDKHMRSHDIYAVLDPQTAPPRPPASSVDAFENTASYAALASLTPELAADMEAELARLIGPLARVLLKKAMPRAVSAQGLRELLSVSIPDPRARTLFVTPKSHKTQPPFDTASRPGAGTSLSRLHANAETSAGGQSGPMSLPLSSPYFSTAQLLQLERALSQFIGPLAKMIVKKEAAKHVSLQALQQALAGHVDRPADRTKLLAAMQNIQ</sequence>
<protein>
    <submittedName>
        <fullName evidence="10">Protein kinase</fullName>
    </submittedName>
</protein>
<dbReference type="PROSITE" id="PS00107">
    <property type="entry name" value="PROTEIN_KINASE_ATP"/>
    <property type="match status" value="1"/>
</dbReference>
<dbReference type="InterPro" id="IPR017441">
    <property type="entry name" value="Protein_kinase_ATP_BS"/>
</dbReference>
<keyword evidence="5 6" id="KW-0067">ATP-binding</keyword>
<dbReference type="InterPro" id="IPR029787">
    <property type="entry name" value="Nucleotide_cyclase"/>
</dbReference>
<feature type="binding site" evidence="6">
    <location>
        <position position="64"/>
    </location>
    <ligand>
        <name>ATP</name>
        <dbReference type="ChEBI" id="CHEBI:30616"/>
    </ligand>
</feature>
<evidence type="ECO:0000259" key="8">
    <source>
        <dbReference type="PROSITE" id="PS50011"/>
    </source>
</evidence>
<dbReference type="CDD" id="cd14014">
    <property type="entry name" value="STKc_PknB_like"/>
    <property type="match status" value="1"/>
</dbReference>
<feature type="region of interest" description="Disordered" evidence="7">
    <location>
        <begin position="594"/>
        <end position="613"/>
    </location>
</feature>
<dbReference type="SUPFAM" id="SSF56112">
    <property type="entry name" value="Protein kinase-like (PK-like)"/>
    <property type="match status" value="1"/>
</dbReference>
<evidence type="ECO:0000256" key="1">
    <source>
        <dbReference type="ARBA" id="ARBA00004167"/>
    </source>
</evidence>
<accession>A0ABW1U144</accession>
<evidence type="ECO:0000313" key="10">
    <source>
        <dbReference type="EMBL" id="MFC6282890.1"/>
    </source>
</evidence>
<keyword evidence="2" id="KW-0808">Transferase</keyword>
<dbReference type="RefSeq" id="WP_371435347.1">
    <property type="nucleotide sequence ID" value="NZ_JBHSRS010000081.1"/>
</dbReference>